<keyword evidence="1" id="KW-1133">Transmembrane helix</keyword>
<dbReference type="Proteomes" id="UP001201020">
    <property type="component" value="Chromosome"/>
</dbReference>
<keyword evidence="1" id="KW-0472">Membrane</keyword>
<evidence type="ECO:0000256" key="1">
    <source>
        <dbReference type="SAM" id="Phobius"/>
    </source>
</evidence>
<feature type="transmembrane region" description="Helical" evidence="1">
    <location>
        <begin position="55"/>
        <end position="74"/>
    </location>
</feature>
<name>A0A9Y1FKH0_9ARCH</name>
<dbReference type="AlphaFoldDB" id="A0A9Y1FKH0"/>
<keyword evidence="1" id="KW-0812">Transmembrane</keyword>
<organism evidence="2">
    <name type="scientific">Candidatus Heimdallarchaeum aukensis</name>
    <dbReference type="NCBI Taxonomy" id="2876573"/>
    <lineage>
        <taxon>Archaea</taxon>
        <taxon>Promethearchaeati</taxon>
        <taxon>Candidatus Heimdallarchaeota</taxon>
        <taxon>Candidatus Heimdallarchaeia (ex Rinke et al. 2021) (nom. nud.)</taxon>
        <taxon>Candidatus Heimdallarchaeales</taxon>
        <taxon>Candidatus Heimdallarchaeaceae</taxon>
        <taxon>Candidatus Heimdallarchaeum</taxon>
    </lineage>
</organism>
<feature type="transmembrane region" description="Helical" evidence="1">
    <location>
        <begin position="12"/>
        <end position="35"/>
    </location>
</feature>
<sequence length="87" mass="9254">MVSIFQALKVSLLFLIFGLIPFVLVVIAIVSLISMGFGFDFKVLYANEGVDPGSVLGNLGLLIVASFIFFVGLFKAIGDIAEAALLE</sequence>
<gene>
    <name evidence="2" type="ORF">K9W45_10495</name>
</gene>
<protein>
    <submittedName>
        <fullName evidence="2">Uncharacterized protein</fullName>
    </submittedName>
</protein>
<reference evidence="2" key="1">
    <citation type="journal article" date="2022" name="Nat. Microbiol.">
        <title>Unique mobile elements and scalable gene flow at the prokaryote-eukaryote boundary revealed by circularized Asgard archaea genomes.</title>
        <authorList>
            <person name="Wu F."/>
            <person name="Speth D.R."/>
            <person name="Philosof A."/>
            <person name="Cremiere A."/>
            <person name="Narayanan A."/>
            <person name="Barco R.A."/>
            <person name="Connon S.A."/>
            <person name="Amend J.P."/>
            <person name="Antoshechkin I.A."/>
            <person name="Orphan V.J."/>
        </authorList>
    </citation>
    <scope>NUCLEOTIDE SEQUENCE</scope>
    <source>
        <strain evidence="2">PM71</strain>
    </source>
</reference>
<dbReference type="EMBL" id="CP084166">
    <property type="protein sequence ID" value="UJG40255.1"/>
    <property type="molecule type" value="Genomic_DNA"/>
</dbReference>
<evidence type="ECO:0000313" key="2">
    <source>
        <dbReference type="EMBL" id="UJG40255.1"/>
    </source>
</evidence>
<proteinExistence type="predicted"/>
<accession>A0A9Y1FKH0</accession>